<dbReference type="Pfam" id="PF02311">
    <property type="entry name" value="AraC_binding"/>
    <property type="match status" value="1"/>
</dbReference>
<dbReference type="Gene3D" id="1.10.10.60">
    <property type="entry name" value="Homeodomain-like"/>
    <property type="match status" value="2"/>
</dbReference>
<keyword evidence="3" id="KW-0010">Activator</keyword>
<keyword evidence="7" id="KW-0614">Plasmid</keyword>
<protein>
    <recommendedName>
        <fullName evidence="6">HTH araC/xylS-type domain-containing protein</fullName>
    </recommendedName>
</protein>
<dbReference type="KEGG" id="scad:DN051_41715"/>
<dbReference type="SUPFAM" id="SSF51215">
    <property type="entry name" value="Regulatory protein AraC"/>
    <property type="match status" value="1"/>
</dbReference>
<feature type="region of interest" description="Disordered" evidence="5">
    <location>
        <begin position="14"/>
        <end position="33"/>
    </location>
</feature>
<gene>
    <name evidence="7" type="ORF">DN051_41715</name>
</gene>
<dbReference type="AlphaFoldDB" id="A0A2Z4JDB7"/>
<dbReference type="PROSITE" id="PS00041">
    <property type="entry name" value="HTH_ARAC_FAMILY_1"/>
    <property type="match status" value="1"/>
</dbReference>
<reference evidence="8" key="1">
    <citation type="submission" date="2018-06" db="EMBL/GenBank/DDBJ databases">
        <authorList>
            <person name="Li K."/>
        </authorList>
    </citation>
    <scope>NUCLEOTIDE SEQUENCE [LARGE SCALE GENOMIC DNA]</scope>
    <source>
        <strain evidence="8">ZFG47</strain>
        <plasmid evidence="8">unnamed1</plasmid>
    </source>
</reference>
<evidence type="ECO:0000256" key="4">
    <source>
        <dbReference type="ARBA" id="ARBA00023163"/>
    </source>
</evidence>
<keyword evidence="4" id="KW-0804">Transcription</keyword>
<dbReference type="SMART" id="SM00342">
    <property type="entry name" value="HTH_ARAC"/>
    <property type="match status" value="1"/>
</dbReference>
<evidence type="ECO:0000256" key="1">
    <source>
        <dbReference type="ARBA" id="ARBA00023015"/>
    </source>
</evidence>
<feature type="domain" description="HTH araC/xylS-type" evidence="6">
    <location>
        <begin position="202"/>
        <end position="300"/>
    </location>
</feature>
<evidence type="ECO:0000313" key="7">
    <source>
        <dbReference type="EMBL" id="AWW43134.1"/>
    </source>
</evidence>
<dbReference type="PROSITE" id="PS01124">
    <property type="entry name" value="HTH_ARAC_FAMILY_2"/>
    <property type="match status" value="1"/>
</dbReference>
<dbReference type="InterPro" id="IPR003313">
    <property type="entry name" value="AraC-bd"/>
</dbReference>
<dbReference type="InterPro" id="IPR050204">
    <property type="entry name" value="AraC_XylS_family_regulators"/>
</dbReference>
<dbReference type="SUPFAM" id="SSF46689">
    <property type="entry name" value="Homeodomain-like"/>
    <property type="match status" value="2"/>
</dbReference>
<name>A0A2Z4JDB7_9ACTN</name>
<evidence type="ECO:0000256" key="3">
    <source>
        <dbReference type="ARBA" id="ARBA00023159"/>
    </source>
</evidence>
<dbReference type="Gene3D" id="2.60.120.10">
    <property type="entry name" value="Jelly Rolls"/>
    <property type="match status" value="1"/>
</dbReference>
<dbReference type="PANTHER" id="PTHR46796">
    <property type="entry name" value="HTH-TYPE TRANSCRIPTIONAL ACTIVATOR RHAS-RELATED"/>
    <property type="match status" value="1"/>
</dbReference>
<dbReference type="GO" id="GO:0043565">
    <property type="term" value="F:sequence-specific DNA binding"/>
    <property type="evidence" value="ECO:0007669"/>
    <property type="project" value="InterPro"/>
</dbReference>
<dbReference type="Proteomes" id="UP000249616">
    <property type="component" value="Plasmid unnamed1"/>
</dbReference>
<dbReference type="Pfam" id="PF12833">
    <property type="entry name" value="HTH_18"/>
    <property type="match status" value="1"/>
</dbReference>
<accession>A0A2Z4JDB7</accession>
<evidence type="ECO:0000256" key="5">
    <source>
        <dbReference type="SAM" id="MobiDB-lite"/>
    </source>
</evidence>
<keyword evidence="1" id="KW-0805">Transcription regulation</keyword>
<evidence type="ECO:0000313" key="8">
    <source>
        <dbReference type="Proteomes" id="UP000249616"/>
    </source>
</evidence>
<dbReference type="InterPro" id="IPR018060">
    <property type="entry name" value="HTH_AraC"/>
</dbReference>
<keyword evidence="2" id="KW-0238">DNA-binding</keyword>
<dbReference type="GO" id="GO:0003700">
    <property type="term" value="F:DNA-binding transcription factor activity"/>
    <property type="evidence" value="ECO:0007669"/>
    <property type="project" value="InterPro"/>
</dbReference>
<geneLocation type="plasmid" evidence="7 8">
    <name>unnamed1</name>
</geneLocation>
<evidence type="ECO:0000259" key="6">
    <source>
        <dbReference type="PROSITE" id="PS01124"/>
    </source>
</evidence>
<proteinExistence type="predicted"/>
<dbReference type="InterPro" id="IPR037923">
    <property type="entry name" value="HTH-like"/>
</dbReference>
<organism evidence="7 8">
    <name type="scientific">Streptomyces cadmiisoli</name>
    <dbReference type="NCBI Taxonomy" id="2184053"/>
    <lineage>
        <taxon>Bacteria</taxon>
        <taxon>Bacillati</taxon>
        <taxon>Actinomycetota</taxon>
        <taxon>Actinomycetes</taxon>
        <taxon>Kitasatosporales</taxon>
        <taxon>Streptomycetaceae</taxon>
        <taxon>Streptomyces</taxon>
        <taxon>Streptomyces aurantiacus group</taxon>
    </lineage>
</organism>
<keyword evidence="8" id="KW-1185">Reference proteome</keyword>
<evidence type="ECO:0000256" key="2">
    <source>
        <dbReference type="ARBA" id="ARBA00023125"/>
    </source>
</evidence>
<dbReference type="InterPro" id="IPR009057">
    <property type="entry name" value="Homeodomain-like_sf"/>
</dbReference>
<dbReference type="InterPro" id="IPR014710">
    <property type="entry name" value="RmlC-like_jellyroll"/>
</dbReference>
<dbReference type="EMBL" id="CP030074">
    <property type="protein sequence ID" value="AWW43134.1"/>
    <property type="molecule type" value="Genomic_DNA"/>
</dbReference>
<sequence>MTSMGRTMLRLATRHTTAVPRAHPPGAGRLPDEDAVRRWLGRIGAERVVTRAPALYGPRTLASGWRLDHPRGLPEHLVHFVVSGTCAVSAGREQHRLTAGSVLWTRPGAPFLLRGADDRPTVLHGFRLTGDPDGDACLGPLLYVEDAWDLRSTFDLLAAELPSTLPHRDEHIRGLLLVLFTALLRRAGRRPNGGPLSSSARHAIEDYVDTTIAERPRVSDLARVAGLSPDYFTRVFRRTFGMPPREWIVRRRIQRAALLLDQADRSVAQVAAALGYTDSFLFSRQFKAVMGVAPQNYRSR</sequence>
<dbReference type="InterPro" id="IPR018062">
    <property type="entry name" value="HTH_AraC-typ_CS"/>
</dbReference>